<evidence type="ECO:0000256" key="4">
    <source>
        <dbReference type="ARBA" id="ARBA00023136"/>
    </source>
</evidence>
<dbReference type="InterPro" id="IPR000620">
    <property type="entry name" value="EamA_dom"/>
</dbReference>
<evidence type="ECO:0000256" key="2">
    <source>
        <dbReference type="ARBA" id="ARBA00022692"/>
    </source>
</evidence>
<dbReference type="InterPro" id="IPR050638">
    <property type="entry name" value="AA-Vitamin_Transporters"/>
</dbReference>
<dbReference type="PANTHER" id="PTHR32322:SF9">
    <property type="entry name" value="AMINO-ACID METABOLITE EFFLUX PUMP-RELATED"/>
    <property type="match status" value="1"/>
</dbReference>
<evidence type="ECO:0000256" key="1">
    <source>
        <dbReference type="ARBA" id="ARBA00004141"/>
    </source>
</evidence>
<dbReference type="PANTHER" id="PTHR32322">
    <property type="entry name" value="INNER MEMBRANE TRANSPORTER"/>
    <property type="match status" value="1"/>
</dbReference>
<evidence type="ECO:0000259" key="6">
    <source>
        <dbReference type="Pfam" id="PF00892"/>
    </source>
</evidence>
<dbReference type="RefSeq" id="WP_406649369.1">
    <property type="nucleotide sequence ID" value="NZ_CP123584.1"/>
</dbReference>
<feature type="transmembrane region" description="Helical" evidence="5">
    <location>
        <begin position="89"/>
        <end position="110"/>
    </location>
</feature>
<comment type="subcellular location">
    <subcellularLocation>
        <location evidence="1">Membrane</location>
        <topology evidence="1">Multi-pass membrane protein</topology>
    </subcellularLocation>
</comment>
<feature type="transmembrane region" description="Helical" evidence="5">
    <location>
        <begin position="141"/>
        <end position="162"/>
    </location>
</feature>
<dbReference type="InterPro" id="IPR037185">
    <property type="entry name" value="EmrE-like"/>
</dbReference>
<proteinExistence type="predicted"/>
<evidence type="ECO:0000256" key="5">
    <source>
        <dbReference type="SAM" id="Phobius"/>
    </source>
</evidence>
<evidence type="ECO:0000313" key="7">
    <source>
        <dbReference type="EMBL" id="WZK90531.1"/>
    </source>
</evidence>
<name>A0ABZ2Y0U0_9RHOB</name>
<feature type="transmembrane region" description="Helical" evidence="5">
    <location>
        <begin position="200"/>
        <end position="224"/>
    </location>
</feature>
<keyword evidence="8" id="KW-1185">Reference proteome</keyword>
<gene>
    <name evidence="7" type="ORF">QEZ52_08285</name>
</gene>
<feature type="transmembrane region" description="Helical" evidence="5">
    <location>
        <begin position="231"/>
        <end position="251"/>
    </location>
</feature>
<dbReference type="EMBL" id="CP123584">
    <property type="protein sequence ID" value="WZK90531.1"/>
    <property type="molecule type" value="Genomic_DNA"/>
</dbReference>
<feature type="transmembrane region" description="Helical" evidence="5">
    <location>
        <begin position="65"/>
        <end position="83"/>
    </location>
</feature>
<reference evidence="7 8" key="1">
    <citation type="submission" date="2023-04" db="EMBL/GenBank/DDBJ databases">
        <title>Complete genome sequence of Alisedimentitalea scapharcae.</title>
        <authorList>
            <person name="Rong J.-C."/>
            <person name="Yi M.-L."/>
            <person name="Zhao Q."/>
        </authorList>
    </citation>
    <scope>NUCLEOTIDE SEQUENCE [LARGE SCALE GENOMIC DNA]</scope>
    <source>
        <strain evidence="7 8">KCTC 42119</strain>
    </source>
</reference>
<keyword evidence="3 5" id="KW-1133">Transmembrane helix</keyword>
<feature type="transmembrane region" description="Helical" evidence="5">
    <location>
        <begin position="257"/>
        <end position="278"/>
    </location>
</feature>
<dbReference type="SUPFAM" id="SSF103481">
    <property type="entry name" value="Multidrug resistance efflux transporter EmrE"/>
    <property type="match status" value="2"/>
</dbReference>
<accession>A0ABZ2Y0U0</accession>
<feature type="transmembrane region" description="Helical" evidence="5">
    <location>
        <begin position="174"/>
        <end position="194"/>
    </location>
</feature>
<keyword evidence="4 5" id="KW-0472">Membrane</keyword>
<feature type="transmembrane region" description="Helical" evidence="5">
    <location>
        <begin position="117"/>
        <end position="135"/>
    </location>
</feature>
<evidence type="ECO:0000256" key="3">
    <source>
        <dbReference type="ARBA" id="ARBA00022989"/>
    </source>
</evidence>
<feature type="domain" description="EamA" evidence="6">
    <location>
        <begin position="144"/>
        <end position="274"/>
    </location>
</feature>
<protein>
    <submittedName>
        <fullName evidence="7">DMT family transporter</fullName>
    </submittedName>
</protein>
<dbReference type="Pfam" id="PF00892">
    <property type="entry name" value="EamA"/>
    <property type="match status" value="1"/>
</dbReference>
<organism evidence="7 8">
    <name type="scientific">Aliisedimentitalea scapharcae</name>
    <dbReference type="NCBI Taxonomy" id="1524259"/>
    <lineage>
        <taxon>Bacteria</taxon>
        <taxon>Pseudomonadati</taxon>
        <taxon>Pseudomonadota</taxon>
        <taxon>Alphaproteobacteria</taxon>
        <taxon>Rhodobacterales</taxon>
        <taxon>Roseobacteraceae</taxon>
        <taxon>Aliisedimentitalea</taxon>
    </lineage>
</organism>
<evidence type="ECO:0000313" key="8">
    <source>
        <dbReference type="Proteomes" id="UP001623232"/>
    </source>
</evidence>
<feature type="transmembrane region" description="Helical" evidence="5">
    <location>
        <begin position="34"/>
        <end position="53"/>
    </location>
</feature>
<keyword evidence="2 5" id="KW-0812">Transmembrane</keyword>
<sequence>MRLTLLTTLTMIAFAANSVLNRLAVGPGYIDAESFALVRLAAGMLVLVGLALHQGVSLRQPVGRLMSGGVSLTVYMIGFSLAYKSLDAGLGALILFGVVQFTMVAWNTAMGAPLGRLQLGGGVLALAGLALVLWPQGAVSVSLSGVLFMVLAGLGWGAYSLVGRGAQSPLGATAGNFVLSFVLTLAVLSMVGWQGHMTPVGVGLAILSGAVTSGLGYALWYTVLPRLPGPLAATVQLSVPVLAIAAGALALGEHLDLRIILGSGIVIAGIATVLRGGISRKVG</sequence>
<dbReference type="Proteomes" id="UP001623232">
    <property type="component" value="Chromosome"/>
</dbReference>